<dbReference type="EMBL" id="JADYXP020000006">
    <property type="protein sequence ID" value="KAL0121404.1"/>
    <property type="molecule type" value="Genomic_DNA"/>
</dbReference>
<feature type="transmembrane region" description="Helical" evidence="1">
    <location>
        <begin position="149"/>
        <end position="171"/>
    </location>
</feature>
<accession>A0AAW2FZL0</accession>
<sequence length="187" mass="21254">MCEMSLCENRKSSVGHTRGGTILSVSIFNFYITFRSAHMKYLWGKSFVKCIPSLRNSLELSKNKEHLETLRKVKFLVMELASDGPLIDGKIIRAKTKIVSLYFPRKFSISQLPSRLRRCFKSNLEPQLVVAAATAACFPKATIMFKKDLANSICLLNSFVSLISVIFRLSLPNRAIHDVFFPLNIYL</sequence>
<name>A0AAW2FZL0_9HYME</name>
<protein>
    <submittedName>
        <fullName evidence="2">Uncharacterized protein</fullName>
    </submittedName>
</protein>
<comment type="caution">
    <text evidence="2">The sequence shown here is derived from an EMBL/GenBank/DDBJ whole genome shotgun (WGS) entry which is preliminary data.</text>
</comment>
<reference evidence="2 3" key="1">
    <citation type="submission" date="2023-03" db="EMBL/GenBank/DDBJ databases">
        <title>High recombination rates correlate with genetic variation in Cardiocondyla obscurior ants.</title>
        <authorList>
            <person name="Errbii M."/>
        </authorList>
    </citation>
    <scope>NUCLEOTIDE SEQUENCE [LARGE SCALE GENOMIC DNA]</scope>
    <source>
        <strain evidence="2">Alpha-2009</strain>
        <tissue evidence="2">Whole body</tissue>
    </source>
</reference>
<evidence type="ECO:0000313" key="2">
    <source>
        <dbReference type="EMBL" id="KAL0121404.1"/>
    </source>
</evidence>
<keyword evidence="1" id="KW-0472">Membrane</keyword>
<keyword evidence="3" id="KW-1185">Reference proteome</keyword>
<evidence type="ECO:0000313" key="3">
    <source>
        <dbReference type="Proteomes" id="UP001430953"/>
    </source>
</evidence>
<keyword evidence="1" id="KW-0812">Transmembrane</keyword>
<evidence type="ECO:0000256" key="1">
    <source>
        <dbReference type="SAM" id="Phobius"/>
    </source>
</evidence>
<organism evidence="2 3">
    <name type="scientific">Cardiocondyla obscurior</name>
    <dbReference type="NCBI Taxonomy" id="286306"/>
    <lineage>
        <taxon>Eukaryota</taxon>
        <taxon>Metazoa</taxon>
        <taxon>Ecdysozoa</taxon>
        <taxon>Arthropoda</taxon>
        <taxon>Hexapoda</taxon>
        <taxon>Insecta</taxon>
        <taxon>Pterygota</taxon>
        <taxon>Neoptera</taxon>
        <taxon>Endopterygota</taxon>
        <taxon>Hymenoptera</taxon>
        <taxon>Apocrita</taxon>
        <taxon>Aculeata</taxon>
        <taxon>Formicoidea</taxon>
        <taxon>Formicidae</taxon>
        <taxon>Myrmicinae</taxon>
        <taxon>Cardiocondyla</taxon>
    </lineage>
</organism>
<gene>
    <name evidence="2" type="ORF">PUN28_006728</name>
</gene>
<dbReference type="AlphaFoldDB" id="A0AAW2FZL0"/>
<proteinExistence type="predicted"/>
<keyword evidence="1" id="KW-1133">Transmembrane helix</keyword>
<dbReference type="Proteomes" id="UP001430953">
    <property type="component" value="Unassembled WGS sequence"/>
</dbReference>